<dbReference type="PIRSF" id="PIRSF029347">
    <property type="entry name" value="RecF"/>
    <property type="match status" value="1"/>
</dbReference>
<dbReference type="GO" id="GO:0006302">
    <property type="term" value="P:double-strand break repair"/>
    <property type="evidence" value="ECO:0007669"/>
    <property type="project" value="TreeGrafter"/>
</dbReference>
<comment type="caution">
    <text evidence="3">The sequence shown here is derived from an EMBL/GenBank/DDBJ whole genome shotgun (WGS) entry which is preliminary data.</text>
</comment>
<accession>A0A0F5IRY8</accession>
<sequence>MITMISIENYKSITKLDFSPGRFNILIGENGGGKSNLLEAISFGVAASLDKLDNEFLGLRGIRVTEPQFVMSSFENNPPKEIVISFLTDRKTSSIICRIDPKTKKAELFAGFPISGNAEAEPLSYETISHIKNILSKEGIYVNKLDIRSTLAAEAHPFYGKVDPELGRFVFYCPEESALRTFRDEYQLLPLGRKGEGVFKYLKELSQSEEGKLVLNEINENLSLLDWFHHIEVPATGLSNDYTVYIKDRYLTDTMSYFDQRSTNEGFLYLLFYFTLFISKDTPAFFAIDNIESSFNPKLCTKIIEVLQKLAVKHNKQVILTTHNPFILDGLDLSDEDQRLFVVRRNDEGHTKIRHIEYKPERKKKLSELWMSGAIGGLPDNF</sequence>
<dbReference type="Gene3D" id="3.40.50.300">
    <property type="entry name" value="P-loop containing nucleotide triphosphate hydrolases"/>
    <property type="match status" value="1"/>
</dbReference>
<evidence type="ECO:0000259" key="1">
    <source>
        <dbReference type="Pfam" id="PF13304"/>
    </source>
</evidence>
<dbReference type="GO" id="GO:0005524">
    <property type="term" value="F:ATP binding"/>
    <property type="evidence" value="ECO:0007669"/>
    <property type="project" value="InterPro"/>
</dbReference>
<dbReference type="AlphaFoldDB" id="A0A0F5IRY8"/>
<dbReference type="GO" id="GO:0016887">
    <property type="term" value="F:ATP hydrolysis activity"/>
    <property type="evidence" value="ECO:0007669"/>
    <property type="project" value="InterPro"/>
</dbReference>
<dbReference type="PANTHER" id="PTHR32182">
    <property type="entry name" value="DNA REPLICATION AND REPAIR PROTEIN RECF"/>
    <property type="match status" value="1"/>
</dbReference>
<dbReference type="GO" id="GO:0000731">
    <property type="term" value="P:DNA synthesis involved in DNA repair"/>
    <property type="evidence" value="ECO:0007669"/>
    <property type="project" value="TreeGrafter"/>
</dbReference>
<organism evidence="3 4">
    <name type="scientific">Parabacteroides goldsteinii DSM 19448 = WAL 12034</name>
    <dbReference type="NCBI Taxonomy" id="927665"/>
    <lineage>
        <taxon>Bacteria</taxon>
        <taxon>Pseudomonadati</taxon>
        <taxon>Bacteroidota</taxon>
        <taxon>Bacteroidia</taxon>
        <taxon>Bacteroidales</taxon>
        <taxon>Tannerellaceae</taxon>
        <taxon>Parabacteroides</taxon>
    </lineage>
</organism>
<dbReference type="Pfam" id="PF13476">
    <property type="entry name" value="AAA_23"/>
    <property type="match status" value="1"/>
</dbReference>
<evidence type="ECO:0000313" key="4">
    <source>
        <dbReference type="Proteomes" id="UP000033047"/>
    </source>
</evidence>
<dbReference type="InterPro" id="IPR003959">
    <property type="entry name" value="ATPase_AAA_core"/>
</dbReference>
<gene>
    <name evidence="3" type="ORF">HMPREF1535_04291</name>
</gene>
<dbReference type="Pfam" id="PF13304">
    <property type="entry name" value="AAA_21"/>
    <property type="match status" value="1"/>
</dbReference>
<dbReference type="PANTHER" id="PTHR32182:SF22">
    <property type="entry name" value="ATP-DEPENDENT ENDONUCLEASE, OLD FAMILY-RELATED"/>
    <property type="match status" value="1"/>
</dbReference>
<reference evidence="3 4" key="1">
    <citation type="submission" date="2013-04" db="EMBL/GenBank/DDBJ databases">
        <title>The Genome Sequence of Parabacteroides goldsteinii DSM 19448.</title>
        <authorList>
            <consortium name="The Broad Institute Genomics Platform"/>
            <person name="Earl A."/>
            <person name="Ward D."/>
            <person name="Feldgarden M."/>
            <person name="Gevers D."/>
            <person name="Martens E."/>
            <person name="Sakamoto M."/>
            <person name="Benno Y."/>
            <person name="Song Y."/>
            <person name="Liu C."/>
            <person name="Lee J."/>
            <person name="Bolanos M."/>
            <person name="Vaisanen M.L."/>
            <person name="Finegold S.M."/>
            <person name="Walker B."/>
            <person name="Young S."/>
            <person name="Zeng Q."/>
            <person name="Gargeya S."/>
            <person name="Fitzgerald M."/>
            <person name="Haas B."/>
            <person name="Abouelleil A."/>
            <person name="Allen A.W."/>
            <person name="Alvarado L."/>
            <person name="Arachchi H.M."/>
            <person name="Berlin A.M."/>
            <person name="Chapman S.B."/>
            <person name="Gainer-Dewar J."/>
            <person name="Goldberg J."/>
            <person name="Griggs A."/>
            <person name="Gujja S."/>
            <person name="Hansen M."/>
            <person name="Howarth C."/>
            <person name="Imamovic A."/>
            <person name="Ireland A."/>
            <person name="Larimer J."/>
            <person name="McCowan C."/>
            <person name="Murphy C."/>
            <person name="Pearson M."/>
            <person name="Poon T.W."/>
            <person name="Priest M."/>
            <person name="Roberts A."/>
            <person name="Saif S."/>
            <person name="Shea T."/>
            <person name="Sisk P."/>
            <person name="Sykes S."/>
            <person name="Wortman J."/>
            <person name="Nusbaum C."/>
            <person name="Birren B."/>
        </authorList>
    </citation>
    <scope>NUCLEOTIDE SEQUENCE [LARGE SCALE GENOMIC DNA]</scope>
    <source>
        <strain evidence="3 4">DSM 19448</strain>
    </source>
</reference>
<name>A0A0F5IRY8_9BACT</name>
<dbReference type="SUPFAM" id="SSF52540">
    <property type="entry name" value="P-loop containing nucleoside triphosphate hydrolases"/>
    <property type="match status" value="1"/>
</dbReference>
<dbReference type="EMBL" id="AQHV01000023">
    <property type="protein sequence ID" value="KKB48065.1"/>
    <property type="molecule type" value="Genomic_DNA"/>
</dbReference>
<dbReference type="InterPro" id="IPR038729">
    <property type="entry name" value="Rad50/SbcC_AAA"/>
</dbReference>
<protein>
    <submittedName>
        <fullName evidence="3">Uncharacterized protein</fullName>
    </submittedName>
</protein>
<feature type="domain" description="ATPase AAA-type core" evidence="1">
    <location>
        <begin position="265"/>
        <end position="329"/>
    </location>
</feature>
<evidence type="ECO:0000259" key="2">
    <source>
        <dbReference type="Pfam" id="PF13476"/>
    </source>
</evidence>
<dbReference type="Proteomes" id="UP000033047">
    <property type="component" value="Unassembled WGS sequence"/>
</dbReference>
<feature type="domain" description="Rad50/SbcC-type AAA" evidence="2">
    <location>
        <begin position="5"/>
        <end position="210"/>
    </location>
</feature>
<proteinExistence type="predicted"/>
<dbReference type="PATRIC" id="fig|927665.4.peg.4406"/>
<dbReference type="InterPro" id="IPR027417">
    <property type="entry name" value="P-loop_NTPase"/>
</dbReference>
<evidence type="ECO:0000313" key="3">
    <source>
        <dbReference type="EMBL" id="KKB48065.1"/>
    </source>
</evidence>
<dbReference type="InterPro" id="IPR014555">
    <property type="entry name" value="RecF-like"/>
</dbReference>
<dbReference type="STRING" id="927665.HMPREF1535_04291"/>
<dbReference type="HOGENOM" id="CLU_035814_2_0_10"/>